<dbReference type="CDD" id="cd10155">
    <property type="entry name" value="BsYrkD-like_DUF156"/>
    <property type="match status" value="1"/>
</dbReference>
<organism evidence="1 2">
    <name type="scientific">Lentibacillus amyloliquefaciens</name>
    <dbReference type="NCBI Taxonomy" id="1472767"/>
    <lineage>
        <taxon>Bacteria</taxon>
        <taxon>Bacillati</taxon>
        <taxon>Bacillota</taxon>
        <taxon>Bacilli</taxon>
        <taxon>Bacillales</taxon>
        <taxon>Bacillaceae</taxon>
        <taxon>Lentibacillus</taxon>
    </lineage>
</organism>
<dbReference type="InterPro" id="IPR003735">
    <property type="entry name" value="Metal_Tscrpt_repr"/>
</dbReference>
<dbReference type="AlphaFoldDB" id="A0A0U4EEY8"/>
<sequence length="86" mass="9892">MQYEADVKNRVKRIEGQVRGLAKMMEEEKDCRDVVTQMTAVRNALDRAVAVIVSQNLEQCIREEEENGEKSEELIKEAVNLLVKSR</sequence>
<dbReference type="PANTHER" id="PTHR33677:SF5">
    <property type="entry name" value="TRANSCRIPTIONAL REPRESSOR FRMR"/>
    <property type="match status" value="1"/>
</dbReference>
<dbReference type="Proteomes" id="UP000050331">
    <property type="component" value="Chromosome"/>
</dbReference>
<reference evidence="1 2" key="1">
    <citation type="submission" date="2016-01" db="EMBL/GenBank/DDBJ databases">
        <title>Complete genome sequence of strain Lentibacillus amyloliquefaciens LAM0015T isolated from saline sediment.</title>
        <authorList>
            <person name="Wang J.-L."/>
            <person name="He M.-X."/>
        </authorList>
    </citation>
    <scope>NUCLEOTIDE SEQUENCE [LARGE SCALE GENOMIC DNA]</scope>
    <source>
        <strain evidence="1 2">LAM0015</strain>
    </source>
</reference>
<dbReference type="InterPro" id="IPR038390">
    <property type="entry name" value="Metal_Tscrpt_repr_sf"/>
</dbReference>
<dbReference type="PANTHER" id="PTHR33677">
    <property type="entry name" value="TRANSCRIPTIONAL REPRESSOR FRMR-RELATED"/>
    <property type="match status" value="1"/>
</dbReference>
<name>A0A0U4EEY8_9BACI</name>
<dbReference type="Pfam" id="PF02583">
    <property type="entry name" value="Trns_repr_metal"/>
    <property type="match status" value="1"/>
</dbReference>
<dbReference type="RefSeq" id="WP_068445587.1">
    <property type="nucleotide sequence ID" value="NZ_CP013862.1"/>
</dbReference>
<gene>
    <name evidence="1" type="ORF">AOX59_11190</name>
</gene>
<dbReference type="STRING" id="1472767.AOX59_11190"/>
<dbReference type="KEGG" id="lao:AOX59_11190"/>
<keyword evidence="2" id="KW-1185">Reference proteome</keyword>
<dbReference type="GO" id="GO:0046872">
    <property type="term" value="F:metal ion binding"/>
    <property type="evidence" value="ECO:0007669"/>
    <property type="project" value="InterPro"/>
</dbReference>
<dbReference type="GO" id="GO:0003677">
    <property type="term" value="F:DNA binding"/>
    <property type="evidence" value="ECO:0007669"/>
    <property type="project" value="InterPro"/>
</dbReference>
<protein>
    <submittedName>
        <fullName evidence="1">Cytoplasmic protein</fullName>
    </submittedName>
</protein>
<proteinExistence type="predicted"/>
<dbReference type="GO" id="GO:0045892">
    <property type="term" value="P:negative regulation of DNA-templated transcription"/>
    <property type="evidence" value="ECO:0007669"/>
    <property type="project" value="UniProtKB-ARBA"/>
</dbReference>
<dbReference type="EMBL" id="CP013862">
    <property type="protein sequence ID" value="ALX49113.1"/>
    <property type="molecule type" value="Genomic_DNA"/>
</dbReference>
<dbReference type="Gene3D" id="1.20.58.1000">
    <property type="entry name" value="Metal-sensitive repressor, helix protomer"/>
    <property type="match status" value="1"/>
</dbReference>
<evidence type="ECO:0000313" key="1">
    <source>
        <dbReference type="EMBL" id="ALX49113.1"/>
    </source>
</evidence>
<dbReference type="OrthoDB" id="9798732at2"/>
<evidence type="ECO:0000313" key="2">
    <source>
        <dbReference type="Proteomes" id="UP000050331"/>
    </source>
</evidence>
<accession>A0A0U4EEY8</accession>